<feature type="region of interest" description="Disordered" evidence="1">
    <location>
        <begin position="1"/>
        <end position="91"/>
    </location>
</feature>
<organism evidence="2 3">
    <name type="scientific">Ascobolus immersus RN42</name>
    <dbReference type="NCBI Taxonomy" id="1160509"/>
    <lineage>
        <taxon>Eukaryota</taxon>
        <taxon>Fungi</taxon>
        <taxon>Dikarya</taxon>
        <taxon>Ascomycota</taxon>
        <taxon>Pezizomycotina</taxon>
        <taxon>Pezizomycetes</taxon>
        <taxon>Pezizales</taxon>
        <taxon>Ascobolaceae</taxon>
        <taxon>Ascobolus</taxon>
    </lineage>
</organism>
<accession>A0A3N4I1E1</accession>
<proteinExistence type="predicted"/>
<evidence type="ECO:0000256" key="1">
    <source>
        <dbReference type="SAM" id="MobiDB-lite"/>
    </source>
</evidence>
<feature type="compositionally biased region" description="Basic and acidic residues" evidence="1">
    <location>
        <begin position="45"/>
        <end position="58"/>
    </location>
</feature>
<name>A0A3N4I1E1_ASCIM</name>
<feature type="compositionally biased region" description="Basic and acidic residues" evidence="1">
    <location>
        <begin position="1"/>
        <end position="20"/>
    </location>
</feature>
<dbReference type="AlphaFoldDB" id="A0A3N4I1E1"/>
<dbReference type="EMBL" id="ML119693">
    <property type="protein sequence ID" value="RPA79915.1"/>
    <property type="molecule type" value="Genomic_DNA"/>
</dbReference>
<feature type="compositionally biased region" description="Basic and acidic residues" evidence="1">
    <location>
        <begin position="73"/>
        <end position="83"/>
    </location>
</feature>
<dbReference type="Proteomes" id="UP000275078">
    <property type="component" value="Unassembled WGS sequence"/>
</dbReference>
<protein>
    <submittedName>
        <fullName evidence="2">Uncharacterized protein</fullName>
    </submittedName>
</protein>
<reference evidence="2 3" key="1">
    <citation type="journal article" date="2018" name="Nat. Ecol. Evol.">
        <title>Pezizomycetes genomes reveal the molecular basis of ectomycorrhizal truffle lifestyle.</title>
        <authorList>
            <person name="Murat C."/>
            <person name="Payen T."/>
            <person name="Noel B."/>
            <person name="Kuo A."/>
            <person name="Morin E."/>
            <person name="Chen J."/>
            <person name="Kohler A."/>
            <person name="Krizsan K."/>
            <person name="Balestrini R."/>
            <person name="Da Silva C."/>
            <person name="Montanini B."/>
            <person name="Hainaut M."/>
            <person name="Levati E."/>
            <person name="Barry K.W."/>
            <person name="Belfiori B."/>
            <person name="Cichocki N."/>
            <person name="Clum A."/>
            <person name="Dockter R.B."/>
            <person name="Fauchery L."/>
            <person name="Guy J."/>
            <person name="Iotti M."/>
            <person name="Le Tacon F."/>
            <person name="Lindquist E.A."/>
            <person name="Lipzen A."/>
            <person name="Malagnac F."/>
            <person name="Mello A."/>
            <person name="Molinier V."/>
            <person name="Miyauchi S."/>
            <person name="Poulain J."/>
            <person name="Riccioni C."/>
            <person name="Rubini A."/>
            <person name="Sitrit Y."/>
            <person name="Splivallo R."/>
            <person name="Traeger S."/>
            <person name="Wang M."/>
            <person name="Zifcakova L."/>
            <person name="Wipf D."/>
            <person name="Zambonelli A."/>
            <person name="Paolocci F."/>
            <person name="Nowrousian M."/>
            <person name="Ottonello S."/>
            <person name="Baldrian P."/>
            <person name="Spatafora J.W."/>
            <person name="Henrissat B."/>
            <person name="Nagy L.G."/>
            <person name="Aury J.M."/>
            <person name="Wincker P."/>
            <person name="Grigoriev I.V."/>
            <person name="Bonfante P."/>
            <person name="Martin F.M."/>
        </authorList>
    </citation>
    <scope>NUCLEOTIDE SEQUENCE [LARGE SCALE GENOMIC DNA]</scope>
    <source>
        <strain evidence="2 3">RN42</strain>
    </source>
</reference>
<evidence type="ECO:0000313" key="3">
    <source>
        <dbReference type="Proteomes" id="UP000275078"/>
    </source>
</evidence>
<sequence length="799" mass="91616">MVRKNMGKEGKQPAKGENDSKSNAMEASSEILPGRSRNSSYQLRDILERHTSSADRQDANSASASTEPLARLGDLDRKPRSEVQHLNYPPGDYDQRLYADLKVEYGLTDHPSESCSKYDVPTRPDVDKRAHVAYLKMFSLERELNWVIKYILSFFHRHPSSNAFLEEFNEQRRNFLAKEIIAGRKLDLEPSTTIPSYTFSTTEPSTQNLLGIYQAVIYAFPNRSGVPTGLNATRREAVEVCLREDTSVQIPGSFTQPITMILKWELDFLIKRADPERVGLRPTLFALIDRVVENLLKMWRDTLDYLEVIKDGECQEFRGDDDYKWPWSEKESQQSKERIRAMLSKELHGLPWSPQEIEAQVKLLRFLIRLRIPSAERSLMLHLEDDDVLRPIRINTPYRPERIMKSTVAPHTNPKRLVGAYRYPLIPLKLQFSPTPVEFNPGYFRVHRVYSDTVDSPESVPLRIDTRRKRVSVQEIFSKLIRPFELWKASSTSSKRAMSNRPEHCINALDTIRLRLDNHNKLLSESDSSSRHIKFSLGASAQILSRITSEILFCFRSSIVGLENNLVLPEIDRLRYSSLFQSGLHLQDVRRRWDPRTDIPQPAVLNTSYYTARTLINIYKAVKYVQPVEFVSILAPLSHDMSVKTVDKIVELDLEKLYARGIISGIAPAGAQLLRAVLCNLLEMWSDTLFFLNRLQVDIGPSILAGPTMTSVHVRLQKTQVGYMRHVEDIIWDLEGRLLMNQTDAMKFILSKPFKDIPWHPQEVMLSFDTGALDSNQMEIVGSTSEALAVFSSTGQQKH</sequence>
<evidence type="ECO:0000313" key="2">
    <source>
        <dbReference type="EMBL" id="RPA79915.1"/>
    </source>
</evidence>
<gene>
    <name evidence="2" type="ORF">BJ508DRAFT_307829</name>
</gene>
<keyword evidence="3" id="KW-1185">Reference proteome</keyword>